<keyword evidence="7" id="KW-0378">Hydrolase</keyword>
<comment type="function">
    <text evidence="2 7">Hydrolysis of 6-phosphogluconolactone to 6-phosphogluconate.</text>
</comment>
<proteinExistence type="inferred from homology"/>
<dbReference type="InterPro" id="IPR006148">
    <property type="entry name" value="Glc/Gal-6P_isomerase"/>
</dbReference>
<dbReference type="SUPFAM" id="SSF100950">
    <property type="entry name" value="NagB/RpiA/CoA transferase-like"/>
    <property type="match status" value="1"/>
</dbReference>
<dbReference type="RefSeq" id="WP_083547698.1">
    <property type="nucleotide sequence ID" value="NZ_FQTV01000013.1"/>
</dbReference>
<reference evidence="9 10" key="1">
    <citation type="submission" date="2016-11" db="EMBL/GenBank/DDBJ databases">
        <authorList>
            <person name="Jaros S."/>
            <person name="Januszkiewicz K."/>
            <person name="Wedrychowicz H."/>
        </authorList>
    </citation>
    <scope>NUCLEOTIDE SEQUENCE [LARGE SCALE GENOMIC DNA]</scope>
    <source>
        <strain evidence="9 10">DSM 26991</strain>
    </source>
</reference>
<dbReference type="GO" id="GO:0006098">
    <property type="term" value="P:pentose-phosphate shunt"/>
    <property type="evidence" value="ECO:0007669"/>
    <property type="project" value="UniProtKB-UniPathway"/>
</dbReference>
<dbReference type="Pfam" id="PF01182">
    <property type="entry name" value="Glucosamine_iso"/>
    <property type="match status" value="1"/>
</dbReference>
<dbReference type="GO" id="GO:0005975">
    <property type="term" value="P:carbohydrate metabolic process"/>
    <property type="evidence" value="ECO:0007669"/>
    <property type="project" value="UniProtKB-UniRule"/>
</dbReference>
<dbReference type="InterPro" id="IPR005900">
    <property type="entry name" value="6-phosphogluconolactonase_DevB"/>
</dbReference>
<dbReference type="EC" id="3.1.1.31" evidence="5 7"/>
<name>A0A1M5E6Q6_9BACE</name>
<dbReference type="UniPathway" id="UPA00115">
    <property type="reaction ID" value="UER00409"/>
</dbReference>
<evidence type="ECO:0000256" key="2">
    <source>
        <dbReference type="ARBA" id="ARBA00002681"/>
    </source>
</evidence>
<dbReference type="GO" id="GO:0017057">
    <property type="term" value="F:6-phosphogluconolactonase activity"/>
    <property type="evidence" value="ECO:0007669"/>
    <property type="project" value="UniProtKB-UniRule"/>
</dbReference>
<evidence type="ECO:0000256" key="7">
    <source>
        <dbReference type="RuleBase" id="RU365095"/>
    </source>
</evidence>
<dbReference type="InterPro" id="IPR037171">
    <property type="entry name" value="NagB/RpiA_transferase-like"/>
</dbReference>
<keyword evidence="10" id="KW-1185">Reference proteome</keyword>
<sequence>MIKVNSFSSSLEAAHALTRAILYQINISGTKNFHLAISGGTTPVGLFRLWAEDYKNTIPWSRIHLYWVDERCVPPESPDSNYGMTKRVLLDKVTIPIMQIHPIHGEDTPEIEAKRYSFLVENLLIKENLCPVFDCILLGIGTDGHTSSLFTGQNNLLNSPEIYAVSIHPQTRQKRIALTGLPILHAKKVFFYALGKNKSDILKEVIKGNDNYPAGYIVSRIADSELFTDIL</sequence>
<dbReference type="AlphaFoldDB" id="A0A1M5E6Q6"/>
<dbReference type="STRING" id="1297750.SAMN05444405_11331"/>
<evidence type="ECO:0000256" key="6">
    <source>
        <dbReference type="ARBA" id="ARBA00020337"/>
    </source>
</evidence>
<gene>
    <name evidence="7" type="primary">pgl</name>
    <name evidence="9" type="ORF">SAMN05444405_11331</name>
</gene>
<accession>A0A1M5E6Q6</accession>
<dbReference type="EMBL" id="FQTV01000013">
    <property type="protein sequence ID" value="SHF74824.1"/>
    <property type="molecule type" value="Genomic_DNA"/>
</dbReference>
<comment type="similarity">
    <text evidence="4 7">Belongs to the glucosamine/galactosamine-6-phosphate isomerase family. 6-phosphogluconolactonase subfamily.</text>
</comment>
<dbReference type="Gene3D" id="3.40.50.1360">
    <property type="match status" value="1"/>
</dbReference>
<dbReference type="PANTHER" id="PTHR11054">
    <property type="entry name" value="6-PHOSPHOGLUCONOLACTONASE"/>
    <property type="match status" value="1"/>
</dbReference>
<evidence type="ECO:0000256" key="5">
    <source>
        <dbReference type="ARBA" id="ARBA00013198"/>
    </source>
</evidence>
<dbReference type="PANTHER" id="PTHR11054:SF0">
    <property type="entry name" value="6-PHOSPHOGLUCONOLACTONASE"/>
    <property type="match status" value="1"/>
</dbReference>
<protein>
    <recommendedName>
        <fullName evidence="6 7">6-phosphogluconolactonase</fullName>
        <shortName evidence="7">6PGL</shortName>
        <ecNumber evidence="5 7">3.1.1.31</ecNumber>
    </recommendedName>
</protein>
<evidence type="ECO:0000259" key="8">
    <source>
        <dbReference type="Pfam" id="PF01182"/>
    </source>
</evidence>
<evidence type="ECO:0000313" key="9">
    <source>
        <dbReference type="EMBL" id="SHF74824.1"/>
    </source>
</evidence>
<evidence type="ECO:0000256" key="3">
    <source>
        <dbReference type="ARBA" id="ARBA00004961"/>
    </source>
</evidence>
<dbReference type="OrthoDB" id="9810967at2"/>
<dbReference type="CDD" id="cd01400">
    <property type="entry name" value="6PGL"/>
    <property type="match status" value="1"/>
</dbReference>
<organism evidence="9 10">
    <name type="scientific">Bacteroides luti</name>
    <dbReference type="NCBI Taxonomy" id="1297750"/>
    <lineage>
        <taxon>Bacteria</taxon>
        <taxon>Pseudomonadati</taxon>
        <taxon>Bacteroidota</taxon>
        <taxon>Bacteroidia</taxon>
        <taxon>Bacteroidales</taxon>
        <taxon>Bacteroidaceae</taxon>
        <taxon>Bacteroides</taxon>
    </lineage>
</organism>
<dbReference type="NCBIfam" id="TIGR01198">
    <property type="entry name" value="pgl"/>
    <property type="match status" value="1"/>
</dbReference>
<evidence type="ECO:0000256" key="4">
    <source>
        <dbReference type="ARBA" id="ARBA00010662"/>
    </source>
</evidence>
<feature type="domain" description="Glucosamine/galactosamine-6-phosphate isomerase" evidence="8">
    <location>
        <begin position="13"/>
        <end position="217"/>
    </location>
</feature>
<evidence type="ECO:0000313" key="10">
    <source>
        <dbReference type="Proteomes" id="UP000184509"/>
    </source>
</evidence>
<evidence type="ECO:0000256" key="1">
    <source>
        <dbReference type="ARBA" id="ARBA00000832"/>
    </source>
</evidence>
<dbReference type="Proteomes" id="UP000184509">
    <property type="component" value="Unassembled WGS sequence"/>
</dbReference>
<comment type="catalytic activity">
    <reaction evidence="1 7">
        <text>6-phospho-D-glucono-1,5-lactone + H2O = 6-phospho-D-gluconate + H(+)</text>
        <dbReference type="Rhea" id="RHEA:12556"/>
        <dbReference type="ChEBI" id="CHEBI:15377"/>
        <dbReference type="ChEBI" id="CHEBI:15378"/>
        <dbReference type="ChEBI" id="CHEBI:57955"/>
        <dbReference type="ChEBI" id="CHEBI:58759"/>
        <dbReference type="EC" id="3.1.1.31"/>
    </reaction>
</comment>
<dbReference type="InterPro" id="IPR039104">
    <property type="entry name" value="6PGL"/>
</dbReference>
<comment type="pathway">
    <text evidence="3 7">Carbohydrate degradation; pentose phosphate pathway; D-ribulose 5-phosphate from D-glucose 6-phosphate (oxidative stage): step 2/3.</text>
</comment>